<keyword evidence="3" id="KW-0862">Zinc</keyword>
<feature type="domain" description="Cobalamin-independent methionine synthase MetE C-terminal/archaeal" evidence="4">
    <location>
        <begin position="4"/>
        <end position="315"/>
    </location>
</feature>
<organism evidence="5 6">
    <name type="scientific">Methanosphaera stadtmanae</name>
    <dbReference type="NCBI Taxonomy" id="2317"/>
    <lineage>
        <taxon>Archaea</taxon>
        <taxon>Methanobacteriati</taxon>
        <taxon>Methanobacteriota</taxon>
        <taxon>Methanomada group</taxon>
        <taxon>Methanobacteria</taxon>
        <taxon>Methanobacteriales</taxon>
        <taxon>Methanobacteriaceae</taxon>
        <taxon>Methanosphaera</taxon>
    </lineage>
</organism>
<evidence type="ECO:0000256" key="2">
    <source>
        <dbReference type="ARBA" id="ARBA00022723"/>
    </source>
</evidence>
<accession>A0A328PXN2</accession>
<evidence type="ECO:0000313" key="5">
    <source>
        <dbReference type="EMBL" id="RAP02702.1"/>
    </source>
</evidence>
<protein>
    <recommendedName>
        <fullName evidence="4">Cobalamin-independent methionine synthase MetE C-terminal/archaeal domain-containing protein</fullName>
    </recommendedName>
</protein>
<keyword evidence="2" id="KW-0479">Metal-binding</keyword>
<evidence type="ECO:0000313" key="6">
    <source>
        <dbReference type="Proteomes" id="UP000248557"/>
    </source>
</evidence>
<dbReference type="InterPro" id="IPR038071">
    <property type="entry name" value="UROD/MetE-like_sf"/>
</dbReference>
<dbReference type="AlphaFoldDB" id="A0A328PXN2"/>
<comment type="cofactor">
    <cofactor evidence="1">
        <name>Zn(2+)</name>
        <dbReference type="ChEBI" id="CHEBI:29105"/>
    </cofactor>
</comment>
<dbReference type="InterPro" id="IPR002629">
    <property type="entry name" value="Met_Synth_C/arc"/>
</dbReference>
<comment type="caution">
    <text evidence="5">The sequence shown here is derived from an EMBL/GenBank/DDBJ whole genome shotgun (WGS) entry which is preliminary data.</text>
</comment>
<dbReference type="RefSeq" id="WP_112149696.1">
    <property type="nucleotide sequence ID" value="NZ_JAXJAF010000173.1"/>
</dbReference>
<dbReference type="PANTHER" id="PTHR30519">
    <property type="entry name" value="5-METHYLTETRAHYDROPTEROYLTRIGLUTAMATE--HOMOCYSTEINE METHYLTRANSFERASE"/>
    <property type="match status" value="1"/>
</dbReference>
<reference evidence="5 6" key="1">
    <citation type="submission" date="2017-05" db="EMBL/GenBank/DDBJ databases">
        <title>Host range expansion of the Methanosphaera genus to humans and monogastric animals involves recent and extensive reduction in genome content.</title>
        <authorList>
            <person name="Hoedt E.C."/>
            <person name="Volmer J.G."/>
            <person name="Parks D.H."/>
            <person name="Rosewarne C.P."/>
            <person name="Denman S.E."/>
            <person name="Mcsweeney C.S."/>
            <person name="O Cuiv P."/>
            <person name="Hugenholtz P."/>
            <person name="Tyson G.W."/>
            <person name="Morrison M."/>
        </authorList>
    </citation>
    <scope>NUCLEOTIDE SEQUENCE [LARGE SCALE GENOMIC DNA]</scope>
    <source>
        <strain evidence="5 6">PA5</strain>
    </source>
</reference>
<gene>
    <name evidence="5" type="ORF">CA615_06145</name>
</gene>
<dbReference type="EMBL" id="NGJK01000078">
    <property type="protein sequence ID" value="RAP02702.1"/>
    <property type="molecule type" value="Genomic_DNA"/>
</dbReference>
<dbReference type="SUPFAM" id="SSF51726">
    <property type="entry name" value="UROD/MetE-like"/>
    <property type="match status" value="1"/>
</dbReference>
<dbReference type="NCBIfam" id="NF002119">
    <property type="entry name" value="PRK00957.1"/>
    <property type="match status" value="1"/>
</dbReference>
<dbReference type="GO" id="GO:0003871">
    <property type="term" value="F:5-methyltetrahydropteroyltriglutamate-homocysteine S-methyltransferase activity"/>
    <property type="evidence" value="ECO:0007669"/>
    <property type="project" value="InterPro"/>
</dbReference>
<dbReference type="Proteomes" id="UP000248557">
    <property type="component" value="Unassembled WGS sequence"/>
</dbReference>
<proteinExistence type="predicted"/>
<evidence type="ECO:0000256" key="1">
    <source>
        <dbReference type="ARBA" id="ARBA00001947"/>
    </source>
</evidence>
<evidence type="ECO:0000259" key="4">
    <source>
        <dbReference type="Pfam" id="PF01717"/>
    </source>
</evidence>
<dbReference type="Pfam" id="PF01717">
    <property type="entry name" value="Meth_synt_2"/>
    <property type="match status" value="1"/>
</dbReference>
<dbReference type="Gene3D" id="3.20.20.210">
    <property type="match status" value="1"/>
</dbReference>
<name>A0A328PXN2_9EURY</name>
<sequence>MNIITTIVGSYPTRSFRAESFNEKVTQTLGLYDPYKQAIKNTVTSFVNKDIDIICDGQVRGDMVQIFARKINGLKIIENTTHIIGKITPAAHPISIRDLQLAYKTAKALNPQYELNAPLDGIFKHEMKGIKGIITGPTTLVHSSIIDNFYTTKENAIYDMARALSIEAQAIEKFGACALQIDEPFISTGAEDIEVSRKAIEIIVDSVDIPVILHVCGDLEHVLGDLLKFNVDVLDFEFSGMKQNIDHLENKWTSDCNKLLGIGCVNTKLKSVDKKENVHKTIKDVLSITKSSNIILDPDCGMRMLDKDIADEKLDILKYFRENGV</sequence>
<evidence type="ECO:0000256" key="3">
    <source>
        <dbReference type="ARBA" id="ARBA00022833"/>
    </source>
</evidence>
<dbReference type="GO" id="GO:0009086">
    <property type="term" value="P:methionine biosynthetic process"/>
    <property type="evidence" value="ECO:0007669"/>
    <property type="project" value="InterPro"/>
</dbReference>
<dbReference type="GO" id="GO:0008270">
    <property type="term" value="F:zinc ion binding"/>
    <property type="evidence" value="ECO:0007669"/>
    <property type="project" value="InterPro"/>
</dbReference>